<evidence type="ECO:0000256" key="1">
    <source>
        <dbReference type="SAM" id="SignalP"/>
    </source>
</evidence>
<dbReference type="EMBL" id="JAUIQD010000008">
    <property type="protein sequence ID" value="KAK3341207.1"/>
    <property type="molecule type" value="Genomic_DNA"/>
</dbReference>
<evidence type="ECO:0000313" key="3">
    <source>
        <dbReference type="Proteomes" id="UP001275084"/>
    </source>
</evidence>
<reference evidence="2" key="2">
    <citation type="submission" date="2023-06" db="EMBL/GenBank/DDBJ databases">
        <authorList>
            <consortium name="Lawrence Berkeley National Laboratory"/>
            <person name="Haridas S."/>
            <person name="Hensen N."/>
            <person name="Bonometti L."/>
            <person name="Westerberg I."/>
            <person name="Brannstrom I.O."/>
            <person name="Guillou S."/>
            <person name="Cros-Aarteil S."/>
            <person name="Calhoun S."/>
            <person name="Kuo A."/>
            <person name="Mondo S."/>
            <person name="Pangilinan J."/>
            <person name="Riley R."/>
            <person name="Labutti K."/>
            <person name="Andreopoulos B."/>
            <person name="Lipzen A."/>
            <person name="Chen C."/>
            <person name="Yanf M."/>
            <person name="Daum C."/>
            <person name="Ng V."/>
            <person name="Clum A."/>
            <person name="Steindorff A."/>
            <person name="Ohm R."/>
            <person name="Martin F."/>
            <person name="Silar P."/>
            <person name="Natvig D."/>
            <person name="Lalanne C."/>
            <person name="Gautier V."/>
            <person name="Ament-Velasquez S.L."/>
            <person name="Kruys A."/>
            <person name="Hutchinson M.I."/>
            <person name="Powell A.J."/>
            <person name="Barry K."/>
            <person name="Miller A.N."/>
            <person name="Grigoriev I.V."/>
            <person name="Debuchy R."/>
            <person name="Gladieux P."/>
            <person name="Thoren M.H."/>
            <person name="Johannesson H."/>
        </authorList>
    </citation>
    <scope>NUCLEOTIDE SEQUENCE</scope>
    <source>
        <strain evidence="2">CBS 955.72</strain>
    </source>
</reference>
<reference evidence="2" key="1">
    <citation type="journal article" date="2023" name="Mol. Phylogenet. Evol.">
        <title>Genome-scale phylogeny and comparative genomics of the fungal order Sordariales.</title>
        <authorList>
            <person name="Hensen N."/>
            <person name="Bonometti L."/>
            <person name="Westerberg I."/>
            <person name="Brannstrom I.O."/>
            <person name="Guillou S."/>
            <person name="Cros-Aarteil S."/>
            <person name="Calhoun S."/>
            <person name="Haridas S."/>
            <person name="Kuo A."/>
            <person name="Mondo S."/>
            <person name="Pangilinan J."/>
            <person name="Riley R."/>
            <person name="LaButti K."/>
            <person name="Andreopoulos B."/>
            <person name="Lipzen A."/>
            <person name="Chen C."/>
            <person name="Yan M."/>
            <person name="Daum C."/>
            <person name="Ng V."/>
            <person name="Clum A."/>
            <person name="Steindorff A."/>
            <person name="Ohm R.A."/>
            <person name="Martin F."/>
            <person name="Silar P."/>
            <person name="Natvig D.O."/>
            <person name="Lalanne C."/>
            <person name="Gautier V."/>
            <person name="Ament-Velasquez S.L."/>
            <person name="Kruys A."/>
            <person name="Hutchinson M.I."/>
            <person name="Powell A.J."/>
            <person name="Barry K."/>
            <person name="Miller A.N."/>
            <person name="Grigoriev I.V."/>
            <person name="Debuchy R."/>
            <person name="Gladieux P."/>
            <person name="Hiltunen Thoren M."/>
            <person name="Johannesson H."/>
        </authorList>
    </citation>
    <scope>NUCLEOTIDE SEQUENCE</scope>
    <source>
        <strain evidence="2">CBS 955.72</strain>
    </source>
</reference>
<organism evidence="2 3">
    <name type="scientific">Lasiosphaeria hispida</name>
    <dbReference type="NCBI Taxonomy" id="260671"/>
    <lineage>
        <taxon>Eukaryota</taxon>
        <taxon>Fungi</taxon>
        <taxon>Dikarya</taxon>
        <taxon>Ascomycota</taxon>
        <taxon>Pezizomycotina</taxon>
        <taxon>Sordariomycetes</taxon>
        <taxon>Sordariomycetidae</taxon>
        <taxon>Sordariales</taxon>
        <taxon>Lasiosphaeriaceae</taxon>
        <taxon>Lasiosphaeria</taxon>
    </lineage>
</organism>
<evidence type="ECO:0000313" key="2">
    <source>
        <dbReference type="EMBL" id="KAK3341207.1"/>
    </source>
</evidence>
<keyword evidence="1" id="KW-0732">Signal</keyword>
<accession>A0AAJ0H6F1</accession>
<dbReference type="Proteomes" id="UP001275084">
    <property type="component" value="Unassembled WGS sequence"/>
</dbReference>
<protein>
    <submittedName>
        <fullName evidence="2">Uncharacterized protein</fullName>
    </submittedName>
</protein>
<gene>
    <name evidence="2" type="ORF">B0T25DRAFT_334358</name>
</gene>
<feature type="chain" id="PRO_5042605459" evidence="1">
    <location>
        <begin position="29"/>
        <end position="129"/>
    </location>
</feature>
<feature type="signal peptide" evidence="1">
    <location>
        <begin position="1"/>
        <end position="28"/>
    </location>
</feature>
<name>A0AAJ0H6F1_9PEZI</name>
<dbReference type="AlphaFoldDB" id="A0AAJ0H6F1"/>
<proteinExistence type="predicted"/>
<sequence length="129" mass="14321">MAERELYGLGRMIFWVLQLAVCLPPSSDKPHYLPCIKFLSWELRENGQSVRAEIPNVDNQGCRPEIGTIPGQMSRLGQKGSQLGTAHAITTNITDKKDMCARANMSCRPKQHSMIQLSTVSFTCALVLS</sequence>
<keyword evidence="3" id="KW-1185">Reference proteome</keyword>
<comment type="caution">
    <text evidence="2">The sequence shown here is derived from an EMBL/GenBank/DDBJ whole genome shotgun (WGS) entry which is preliminary data.</text>
</comment>